<reference evidence="1 2" key="1">
    <citation type="journal article" date="2016" name="Mol. Biol. Evol.">
        <title>Comparative Genomics of Early-Diverging Mushroom-Forming Fungi Provides Insights into the Origins of Lignocellulose Decay Capabilities.</title>
        <authorList>
            <person name="Nagy L.G."/>
            <person name="Riley R."/>
            <person name="Tritt A."/>
            <person name="Adam C."/>
            <person name="Daum C."/>
            <person name="Floudas D."/>
            <person name="Sun H."/>
            <person name="Yadav J.S."/>
            <person name="Pangilinan J."/>
            <person name="Larsson K.H."/>
            <person name="Matsuura K."/>
            <person name="Barry K."/>
            <person name="Labutti K."/>
            <person name="Kuo R."/>
            <person name="Ohm R.A."/>
            <person name="Bhattacharya S.S."/>
            <person name="Shirouzu T."/>
            <person name="Yoshinaga Y."/>
            <person name="Martin F.M."/>
            <person name="Grigoriev I.V."/>
            <person name="Hibbett D.S."/>
        </authorList>
    </citation>
    <scope>NUCLEOTIDE SEQUENCE [LARGE SCALE GENOMIC DNA]</scope>
    <source>
        <strain evidence="1 2">HHB12733</strain>
    </source>
</reference>
<proteinExistence type="predicted"/>
<sequence>MSIDVLSFPSRGAGILFGNRPFLRPRPRIPLLWYGFAVFCNRRWSLCWPHITHVAALSGTSSASGTSLYGQVRFPIAGCCQASFYRGLWILPVASFHFQPGTRVLSSIADALSRRFFSSIHLIRLQCDPVIFQIGRPEVGYVVPFGTTGSLEQRPARCELFVRWSTA</sequence>
<protein>
    <submittedName>
        <fullName evidence="1">Uncharacterized protein</fullName>
    </submittedName>
</protein>
<keyword evidence="2" id="KW-1185">Reference proteome</keyword>
<dbReference type="Proteomes" id="UP000076842">
    <property type="component" value="Unassembled WGS sequence"/>
</dbReference>
<gene>
    <name evidence="1" type="ORF">CALCODRAFT_496677</name>
</gene>
<name>A0A165FPB5_9BASI</name>
<dbReference type="AlphaFoldDB" id="A0A165FPB5"/>
<accession>A0A165FPB5</accession>
<dbReference type="EMBL" id="KV423969">
    <property type="protein sequence ID" value="KZT57024.1"/>
    <property type="molecule type" value="Genomic_DNA"/>
</dbReference>
<dbReference type="InParanoid" id="A0A165FPB5"/>
<evidence type="ECO:0000313" key="1">
    <source>
        <dbReference type="EMBL" id="KZT57024.1"/>
    </source>
</evidence>
<organism evidence="1 2">
    <name type="scientific">Calocera cornea HHB12733</name>
    <dbReference type="NCBI Taxonomy" id="1353952"/>
    <lineage>
        <taxon>Eukaryota</taxon>
        <taxon>Fungi</taxon>
        <taxon>Dikarya</taxon>
        <taxon>Basidiomycota</taxon>
        <taxon>Agaricomycotina</taxon>
        <taxon>Dacrymycetes</taxon>
        <taxon>Dacrymycetales</taxon>
        <taxon>Dacrymycetaceae</taxon>
        <taxon>Calocera</taxon>
    </lineage>
</organism>
<evidence type="ECO:0000313" key="2">
    <source>
        <dbReference type="Proteomes" id="UP000076842"/>
    </source>
</evidence>